<accession>A0ABV8QSX8</accession>
<dbReference type="Proteomes" id="UP001595907">
    <property type="component" value="Unassembled WGS sequence"/>
</dbReference>
<sequence length="99" mass="11678">MLELSDHIIQLQQKLQVLLKQYHTLLQQNSAQQQLIQTLQQQQQQQLQQIETLQQQQLVLKAAVDDLNDPEKKQLELQINRYIKTIDQCIALLSHQNNI</sequence>
<comment type="caution">
    <text evidence="2">The sequence shown here is derived from an EMBL/GenBank/DDBJ whole genome shotgun (WGS) entry which is preliminary data.</text>
</comment>
<evidence type="ECO:0000313" key="3">
    <source>
        <dbReference type="Proteomes" id="UP001595907"/>
    </source>
</evidence>
<name>A0ABV8QSX8_9BACT</name>
<feature type="coiled-coil region" evidence="1">
    <location>
        <begin position="1"/>
        <end position="56"/>
    </location>
</feature>
<dbReference type="RefSeq" id="WP_379709808.1">
    <property type="nucleotide sequence ID" value="NZ_JBHSCZ010000002.1"/>
</dbReference>
<evidence type="ECO:0000256" key="1">
    <source>
        <dbReference type="SAM" id="Coils"/>
    </source>
</evidence>
<gene>
    <name evidence="2" type="ORF">ACFOWM_10750</name>
</gene>
<organism evidence="2 3">
    <name type="scientific">Ferruginibacter yonginensis</name>
    <dbReference type="NCBI Taxonomy" id="1310416"/>
    <lineage>
        <taxon>Bacteria</taxon>
        <taxon>Pseudomonadati</taxon>
        <taxon>Bacteroidota</taxon>
        <taxon>Chitinophagia</taxon>
        <taxon>Chitinophagales</taxon>
        <taxon>Chitinophagaceae</taxon>
        <taxon>Ferruginibacter</taxon>
    </lineage>
</organism>
<proteinExistence type="predicted"/>
<evidence type="ECO:0000313" key="2">
    <source>
        <dbReference type="EMBL" id="MFC4263360.1"/>
    </source>
</evidence>
<keyword evidence="1" id="KW-0175">Coiled coil</keyword>
<dbReference type="EMBL" id="JBHSCZ010000002">
    <property type="protein sequence ID" value="MFC4263360.1"/>
    <property type="molecule type" value="Genomic_DNA"/>
</dbReference>
<reference evidence="3" key="1">
    <citation type="journal article" date="2019" name="Int. J. Syst. Evol. Microbiol.">
        <title>The Global Catalogue of Microorganisms (GCM) 10K type strain sequencing project: providing services to taxonomists for standard genome sequencing and annotation.</title>
        <authorList>
            <consortium name="The Broad Institute Genomics Platform"/>
            <consortium name="The Broad Institute Genome Sequencing Center for Infectious Disease"/>
            <person name="Wu L."/>
            <person name="Ma J."/>
        </authorList>
    </citation>
    <scope>NUCLEOTIDE SEQUENCE [LARGE SCALE GENOMIC DNA]</scope>
    <source>
        <strain evidence="3">CECT 8289</strain>
    </source>
</reference>
<keyword evidence="3" id="KW-1185">Reference proteome</keyword>
<protein>
    <submittedName>
        <fullName evidence="2">Uncharacterized protein</fullName>
    </submittedName>
</protein>